<dbReference type="Proteomes" id="UP000190339">
    <property type="component" value="Unassembled WGS sequence"/>
</dbReference>
<dbReference type="Pfam" id="PF11827">
    <property type="entry name" value="DUF3347"/>
    <property type="match status" value="1"/>
</dbReference>
<evidence type="ECO:0000313" key="3">
    <source>
        <dbReference type="Proteomes" id="UP000190339"/>
    </source>
</evidence>
<proteinExistence type="predicted"/>
<keyword evidence="3" id="KW-1185">Reference proteome</keyword>
<name>A0A1T5BB69_9FLAO</name>
<sequence>MKIVKRSLGTIALATTMIVTVSCKDGKKVEEAAPVEKEMNNNEVMTMNTSKNVNAEAILSDYFNLKDALVADDNEKGKELGLVLTKSLQELDVSSFSDSEQNELKDIIEDANEHAEHIGESDINHQREHFKILSKDITDMVAITGTEITLYEQFCPMYDGGTAWLSTKEEVRNPYYGSQMLTCGKVQREIN</sequence>
<dbReference type="InterPro" id="IPR021782">
    <property type="entry name" value="DUF3347"/>
</dbReference>
<feature type="domain" description="DUF3347" evidence="1">
    <location>
        <begin position="58"/>
        <end position="147"/>
    </location>
</feature>
<dbReference type="AlphaFoldDB" id="A0A1T5BB69"/>
<dbReference type="EMBL" id="FUYL01000004">
    <property type="protein sequence ID" value="SKB44508.1"/>
    <property type="molecule type" value="Genomic_DNA"/>
</dbReference>
<gene>
    <name evidence="2" type="ORF">SAMN05660866_01512</name>
</gene>
<evidence type="ECO:0000259" key="1">
    <source>
        <dbReference type="Pfam" id="PF11827"/>
    </source>
</evidence>
<reference evidence="3" key="1">
    <citation type="submission" date="2017-02" db="EMBL/GenBank/DDBJ databases">
        <authorList>
            <person name="Varghese N."/>
            <person name="Submissions S."/>
        </authorList>
    </citation>
    <scope>NUCLEOTIDE SEQUENCE [LARGE SCALE GENOMIC DNA]</scope>
    <source>
        <strain evidence="3">DSM 23546</strain>
    </source>
</reference>
<dbReference type="RefSeq" id="WP_079511998.1">
    <property type="nucleotide sequence ID" value="NZ_FUYL01000004.1"/>
</dbReference>
<organism evidence="2 3">
    <name type="scientific">Maribacter arcticus</name>
    <dbReference type="NCBI Taxonomy" id="561365"/>
    <lineage>
        <taxon>Bacteria</taxon>
        <taxon>Pseudomonadati</taxon>
        <taxon>Bacteroidota</taxon>
        <taxon>Flavobacteriia</taxon>
        <taxon>Flavobacteriales</taxon>
        <taxon>Flavobacteriaceae</taxon>
        <taxon>Maribacter</taxon>
    </lineage>
</organism>
<dbReference type="PROSITE" id="PS51257">
    <property type="entry name" value="PROKAR_LIPOPROTEIN"/>
    <property type="match status" value="1"/>
</dbReference>
<dbReference type="OrthoDB" id="5513217at2"/>
<protein>
    <recommendedName>
        <fullName evidence="1">DUF3347 domain-containing protein</fullName>
    </recommendedName>
</protein>
<accession>A0A1T5BB69</accession>
<evidence type="ECO:0000313" key="2">
    <source>
        <dbReference type="EMBL" id="SKB44508.1"/>
    </source>
</evidence>
<dbReference type="STRING" id="561365.SAMN05660866_01512"/>